<organism evidence="2 3">
    <name type="scientific">Colletotrichum sojae</name>
    <dbReference type="NCBI Taxonomy" id="2175907"/>
    <lineage>
        <taxon>Eukaryota</taxon>
        <taxon>Fungi</taxon>
        <taxon>Dikarya</taxon>
        <taxon>Ascomycota</taxon>
        <taxon>Pezizomycotina</taxon>
        <taxon>Sordariomycetes</taxon>
        <taxon>Hypocreomycetidae</taxon>
        <taxon>Glomerellales</taxon>
        <taxon>Glomerellaceae</taxon>
        <taxon>Colletotrichum</taxon>
        <taxon>Colletotrichum orchidearum species complex</taxon>
    </lineage>
</organism>
<comment type="caution">
    <text evidence="2">The sequence shown here is derived from an EMBL/GenBank/DDBJ whole genome shotgun (WGS) entry which is preliminary data.</text>
</comment>
<feature type="compositionally biased region" description="Basic and acidic residues" evidence="1">
    <location>
        <begin position="82"/>
        <end position="94"/>
    </location>
</feature>
<protein>
    <submittedName>
        <fullName evidence="2">Uncharacterized protein</fullName>
    </submittedName>
</protein>
<evidence type="ECO:0000313" key="3">
    <source>
        <dbReference type="Proteomes" id="UP000652219"/>
    </source>
</evidence>
<gene>
    <name evidence="2" type="ORF">CSOJ01_12953</name>
</gene>
<dbReference type="AlphaFoldDB" id="A0A8H6IUA5"/>
<feature type="region of interest" description="Disordered" evidence="1">
    <location>
        <begin position="129"/>
        <end position="156"/>
    </location>
</feature>
<evidence type="ECO:0000256" key="1">
    <source>
        <dbReference type="SAM" id="MobiDB-lite"/>
    </source>
</evidence>
<proteinExistence type="predicted"/>
<keyword evidence="3" id="KW-1185">Reference proteome</keyword>
<evidence type="ECO:0000313" key="2">
    <source>
        <dbReference type="EMBL" id="KAF6797541.1"/>
    </source>
</evidence>
<feature type="compositionally biased region" description="Polar residues" evidence="1">
    <location>
        <begin position="143"/>
        <end position="156"/>
    </location>
</feature>
<feature type="region of interest" description="Disordered" evidence="1">
    <location>
        <begin position="77"/>
        <end position="109"/>
    </location>
</feature>
<dbReference type="Proteomes" id="UP000652219">
    <property type="component" value="Unassembled WGS sequence"/>
</dbReference>
<dbReference type="EMBL" id="WIGN01000353">
    <property type="protein sequence ID" value="KAF6797541.1"/>
    <property type="molecule type" value="Genomic_DNA"/>
</dbReference>
<reference evidence="2 3" key="1">
    <citation type="journal article" date="2020" name="Phytopathology">
        <title>Genome Sequence Resources of Colletotrichum truncatum, C. plurivorum, C. musicola, and C. sojae: Four Species Pathogenic to Soybean (Glycine max).</title>
        <authorList>
            <person name="Rogerio F."/>
            <person name="Boufleur T.R."/>
            <person name="Ciampi-Guillardi M."/>
            <person name="Sukno S.A."/>
            <person name="Thon M.R."/>
            <person name="Massola Junior N.S."/>
            <person name="Baroncelli R."/>
        </authorList>
    </citation>
    <scope>NUCLEOTIDE SEQUENCE [LARGE SCALE GENOMIC DNA]</scope>
    <source>
        <strain evidence="2 3">LFN0009</strain>
    </source>
</reference>
<sequence length="156" mass="17083">MDPGVDAWWARFLPDLATPRAAVLYVTNWNSKLGPGQGSPKQLSASWLSSAAIELDERTSYPICLIIHCAGPPNCKGRVRKRAPDQQVTRRRESPSTLPYATERRPWSRVTAGQPARVPVIFNVLPSAFPPVADRRPSPPTQPTCASGAQSSNARR</sequence>
<name>A0A8H6IUA5_9PEZI</name>
<accession>A0A8H6IUA5</accession>